<accession>A0A6L5R1E0</accession>
<keyword evidence="17" id="KW-1185">Reference proteome</keyword>
<dbReference type="InterPro" id="IPR006313">
    <property type="entry name" value="EfeB/EfeN"/>
</dbReference>
<dbReference type="PANTHER" id="PTHR30521">
    <property type="entry name" value="DEFERROCHELATASE/PEROXIDASE"/>
    <property type="match status" value="1"/>
</dbReference>
<dbReference type="Proteomes" id="UP000476511">
    <property type="component" value="Unassembled WGS sequence"/>
</dbReference>
<feature type="domain" description="Dyp-type peroxidase C-terminal" evidence="15">
    <location>
        <begin position="237"/>
        <end position="417"/>
    </location>
</feature>
<name>A0A6L5R1E0_9MICO</name>
<dbReference type="InterPro" id="IPR006314">
    <property type="entry name" value="Dyp_peroxidase"/>
</dbReference>
<evidence type="ECO:0000256" key="7">
    <source>
        <dbReference type="ARBA" id="ARBA00023004"/>
    </source>
</evidence>
<dbReference type="PANTHER" id="PTHR30521:SF4">
    <property type="entry name" value="DEFERROCHELATASE"/>
    <property type="match status" value="1"/>
</dbReference>
<evidence type="ECO:0000256" key="9">
    <source>
        <dbReference type="ARBA" id="ARBA00025737"/>
    </source>
</evidence>
<comment type="similarity">
    <text evidence="9 13">Belongs to the DyP-type peroxidase family.</text>
</comment>
<reference evidence="16 17" key="1">
    <citation type="submission" date="2019-11" db="EMBL/GenBank/DDBJ databases">
        <title>Agromyces kandeliae sp. nov., isolated from mangrove soil.</title>
        <authorList>
            <person name="Wang R."/>
        </authorList>
    </citation>
    <scope>NUCLEOTIDE SEQUENCE [LARGE SCALE GENOMIC DNA]</scope>
    <source>
        <strain evidence="16 17">Q22</strain>
    </source>
</reference>
<keyword evidence="7 13" id="KW-0408">Iron</keyword>
<dbReference type="InterPro" id="IPR048327">
    <property type="entry name" value="Dyp_perox_N"/>
</dbReference>
<comment type="caution">
    <text evidence="16">The sequence shown here is derived from an EMBL/GenBank/DDBJ whole genome shotgun (WGS) entry which is preliminary data.</text>
</comment>
<evidence type="ECO:0000256" key="11">
    <source>
        <dbReference type="ARBA" id="ARBA00033775"/>
    </source>
</evidence>
<dbReference type="GO" id="GO:0030313">
    <property type="term" value="C:cell envelope"/>
    <property type="evidence" value="ECO:0007669"/>
    <property type="project" value="UniProtKB-SubCell"/>
</dbReference>
<dbReference type="SUPFAM" id="SSF54909">
    <property type="entry name" value="Dimeric alpha+beta barrel"/>
    <property type="match status" value="1"/>
</dbReference>
<comment type="subcellular location">
    <subcellularLocation>
        <location evidence="1">Cell envelope</location>
    </subcellularLocation>
</comment>
<evidence type="ECO:0000256" key="10">
    <source>
        <dbReference type="ARBA" id="ARBA00033771"/>
    </source>
</evidence>
<dbReference type="GO" id="GO:0046872">
    <property type="term" value="F:metal ion binding"/>
    <property type="evidence" value="ECO:0007669"/>
    <property type="project" value="UniProtKB-KW"/>
</dbReference>
<dbReference type="Pfam" id="PF20628">
    <property type="entry name" value="Dyp_perox_C"/>
    <property type="match status" value="1"/>
</dbReference>
<gene>
    <name evidence="16" type="primary">efeB</name>
    <name evidence="16" type="ORF">GJR97_09050</name>
</gene>
<dbReference type="EMBL" id="WKJD01000012">
    <property type="protein sequence ID" value="MRX43871.1"/>
    <property type="molecule type" value="Genomic_DNA"/>
</dbReference>
<dbReference type="GO" id="GO:0004325">
    <property type="term" value="F:ferrochelatase activity"/>
    <property type="evidence" value="ECO:0007669"/>
    <property type="project" value="UniProtKB-EC"/>
</dbReference>
<dbReference type="RefSeq" id="WP_154346134.1">
    <property type="nucleotide sequence ID" value="NZ_WKJD01000012.1"/>
</dbReference>
<comment type="cofactor">
    <cofactor evidence="13">
        <name>heme b</name>
        <dbReference type="ChEBI" id="CHEBI:60344"/>
    </cofactor>
    <text evidence="13">Binds 1 heme b (iron(II)-protoporphyrin IX) group non-covalently per subunit.</text>
</comment>
<evidence type="ECO:0000256" key="8">
    <source>
        <dbReference type="ARBA" id="ARBA00023239"/>
    </source>
</evidence>
<feature type="domain" description="Dyp-type peroxidase N-terminal" evidence="14">
    <location>
        <begin position="64"/>
        <end position="225"/>
    </location>
</feature>
<dbReference type="NCBIfam" id="TIGR01412">
    <property type="entry name" value="tat_substr_1"/>
    <property type="match status" value="1"/>
</dbReference>
<dbReference type="NCBIfam" id="TIGR01413">
    <property type="entry name" value="Dyp_perox_fam"/>
    <property type="match status" value="1"/>
</dbReference>
<dbReference type="GO" id="GO:0004601">
    <property type="term" value="F:peroxidase activity"/>
    <property type="evidence" value="ECO:0007669"/>
    <property type="project" value="UniProtKB-KW"/>
</dbReference>
<dbReference type="GO" id="GO:0005829">
    <property type="term" value="C:cytosol"/>
    <property type="evidence" value="ECO:0007669"/>
    <property type="project" value="TreeGrafter"/>
</dbReference>
<dbReference type="PROSITE" id="PS51318">
    <property type="entry name" value="TAT"/>
    <property type="match status" value="1"/>
</dbReference>
<evidence type="ECO:0000313" key="16">
    <source>
        <dbReference type="EMBL" id="MRX43871.1"/>
    </source>
</evidence>
<dbReference type="AlphaFoldDB" id="A0A6L5R1E0"/>
<evidence type="ECO:0000256" key="5">
    <source>
        <dbReference type="ARBA" id="ARBA00022729"/>
    </source>
</evidence>
<dbReference type="InterPro" id="IPR006311">
    <property type="entry name" value="TAT_signal"/>
</dbReference>
<protein>
    <recommendedName>
        <fullName evidence="10 13">Deferrochelatase</fullName>
        <ecNumber evidence="13">1.11.1.-</ecNumber>
    </recommendedName>
    <alternativeName>
        <fullName evidence="11 13">Peroxidase EfeB</fullName>
    </alternativeName>
</protein>
<dbReference type="Pfam" id="PF04261">
    <property type="entry name" value="Dyp_perox_N"/>
    <property type="match status" value="1"/>
</dbReference>
<evidence type="ECO:0000313" key="17">
    <source>
        <dbReference type="Proteomes" id="UP000476511"/>
    </source>
</evidence>
<comment type="function">
    <text evidence="13">Involved in the recovery of exogenous heme iron. Extracts iron from heme while preserving the protoporphyrin ring intact.</text>
</comment>
<dbReference type="EC" id="1.11.1.-" evidence="13"/>
<evidence type="ECO:0000256" key="6">
    <source>
        <dbReference type="ARBA" id="ARBA00023002"/>
    </source>
</evidence>
<proteinExistence type="inferred from homology"/>
<keyword evidence="2 13" id="KW-0575">Peroxidase</keyword>
<keyword evidence="4 13" id="KW-0479">Metal-binding</keyword>
<evidence type="ECO:0000256" key="12">
    <source>
        <dbReference type="ARBA" id="ARBA00048856"/>
    </source>
</evidence>
<dbReference type="InterPro" id="IPR011008">
    <property type="entry name" value="Dimeric_a/b-barrel"/>
</dbReference>
<dbReference type="GO" id="GO:0020037">
    <property type="term" value="F:heme binding"/>
    <property type="evidence" value="ECO:0007669"/>
    <property type="project" value="InterPro"/>
</dbReference>
<sequence length="430" mass="44444">MAEQAPAPGSRDGISRRGILGLFGAGAAGAVVGAAGGAGTAVAVTGAFGGPEASAAYDFHGTHQAGITTPAQDRLHFAAFDVSDSLDRAGLVGLLADWTDAAARLTQGLEVEEGGAVGGSDHAPPADTGEALGLPAAGLTITFGFGPTLFEDAAGVDRFGIAARRPPALQALPRFQGDALKAEWTGGDLCIQACADDPQVAVHAIRNLSRIAFGRASLRWSQLGFGRTSSTSTSQSTPRNLFGFKDGTANVKAEDGEALAEHVWVDAADEPAWLAGGSYLVARKIRMVIENWDRVQLGEQEQLVGRSKGEGAPLSGGTEFAEPDFEATGATGAPLMAATSHVRLAHAASNGGVRMLRRGYNFVDGNDQLGRLDAGLFFLSFQRSPEQFVTVQRSLASDGLNEYLKHVGSAIFAVPGGIRPGEHVGQPLFA</sequence>
<keyword evidence="5" id="KW-0732">Signal</keyword>
<dbReference type="PROSITE" id="PS51404">
    <property type="entry name" value="DYP_PEROXIDASE"/>
    <property type="match status" value="1"/>
</dbReference>
<evidence type="ECO:0000256" key="4">
    <source>
        <dbReference type="ARBA" id="ARBA00022723"/>
    </source>
</evidence>
<evidence type="ECO:0000256" key="13">
    <source>
        <dbReference type="RuleBase" id="RU365017"/>
    </source>
</evidence>
<keyword evidence="8" id="KW-0456">Lyase</keyword>
<evidence type="ECO:0000259" key="15">
    <source>
        <dbReference type="Pfam" id="PF20628"/>
    </source>
</evidence>
<evidence type="ECO:0000256" key="2">
    <source>
        <dbReference type="ARBA" id="ARBA00022559"/>
    </source>
</evidence>
<keyword evidence="6 13" id="KW-0560">Oxidoreductase</keyword>
<evidence type="ECO:0000256" key="3">
    <source>
        <dbReference type="ARBA" id="ARBA00022617"/>
    </source>
</evidence>
<evidence type="ECO:0000256" key="1">
    <source>
        <dbReference type="ARBA" id="ARBA00004196"/>
    </source>
</evidence>
<dbReference type="GO" id="GO:0033212">
    <property type="term" value="P:iron import into cell"/>
    <property type="evidence" value="ECO:0007669"/>
    <property type="project" value="InterPro"/>
</dbReference>
<comment type="catalytic activity">
    <reaction evidence="12">
        <text>heme b + 2 H(+) = protoporphyrin IX + Fe(2+)</text>
        <dbReference type="Rhea" id="RHEA:22584"/>
        <dbReference type="ChEBI" id="CHEBI:15378"/>
        <dbReference type="ChEBI" id="CHEBI:29033"/>
        <dbReference type="ChEBI" id="CHEBI:57306"/>
        <dbReference type="ChEBI" id="CHEBI:60344"/>
        <dbReference type="EC" id="4.98.1.1"/>
    </reaction>
    <physiologicalReaction direction="left-to-right" evidence="12">
        <dbReference type="Rhea" id="RHEA:22585"/>
    </physiologicalReaction>
</comment>
<dbReference type="InterPro" id="IPR048328">
    <property type="entry name" value="Dyp_perox_C"/>
</dbReference>
<keyword evidence="3 13" id="KW-0349">Heme</keyword>
<evidence type="ECO:0000259" key="14">
    <source>
        <dbReference type="Pfam" id="PF04261"/>
    </source>
</evidence>
<organism evidence="16 17">
    <name type="scientific">Agromyces kandeliae</name>
    <dbReference type="NCBI Taxonomy" id="2666141"/>
    <lineage>
        <taxon>Bacteria</taxon>
        <taxon>Bacillati</taxon>
        <taxon>Actinomycetota</taxon>
        <taxon>Actinomycetes</taxon>
        <taxon>Micrococcales</taxon>
        <taxon>Microbacteriaceae</taxon>
        <taxon>Agromyces</taxon>
    </lineage>
</organism>